<dbReference type="InterPro" id="IPR028098">
    <property type="entry name" value="Glyco_trans_4-like_N"/>
</dbReference>
<dbReference type="EMBL" id="JACSQD010000005">
    <property type="protein sequence ID" value="MBD7996068.1"/>
    <property type="molecule type" value="Genomic_DNA"/>
</dbReference>
<proteinExistence type="predicted"/>
<organism evidence="4 5">
    <name type="scientific">Arthrobacter gallicola</name>
    <dbReference type="NCBI Taxonomy" id="2762225"/>
    <lineage>
        <taxon>Bacteria</taxon>
        <taxon>Bacillati</taxon>
        <taxon>Actinomycetota</taxon>
        <taxon>Actinomycetes</taxon>
        <taxon>Micrococcales</taxon>
        <taxon>Micrococcaceae</taxon>
        <taxon>Arthrobacter</taxon>
    </lineage>
</organism>
<dbReference type="Pfam" id="PF13692">
    <property type="entry name" value="Glyco_trans_1_4"/>
    <property type="match status" value="1"/>
</dbReference>
<sequence>MLEQWKDDEHHVVVLQQPGVFSEDVAKSAVSVTHLNIPKSLRSVPRMIIGLNRVVRALQPDVVHSHLLQSDFVSLICPGRKFRRYTSVHISDIGKYDPSQTRLLSRVVALLSFRFTAAIATSTRSVEFMRRVGYRCNSVVVNNGTPRVEPVNYQQEPLTFLSLARFHEVKGHDVLISAFSEHLKTYPSSRLLCAGHGVDMDNPDFVSFVGANLGDMVNAGSVELVGPTKDTRALFSRSSVLVISSIGTETFPMVGSEACMHGIPVITTDVGDAHKFPGDSRWVVEPRSAMQMADAMNAFASLSSKEREVLSADSRERALAEFDLEKVAATYTLLYRGLNGLPKTPDNPLNK</sequence>
<evidence type="ECO:0000259" key="3">
    <source>
        <dbReference type="Pfam" id="PF13579"/>
    </source>
</evidence>
<comment type="caution">
    <text evidence="4">The sequence shown here is derived from an EMBL/GenBank/DDBJ whole genome shotgun (WGS) entry which is preliminary data.</text>
</comment>
<dbReference type="Gene3D" id="3.40.50.2000">
    <property type="entry name" value="Glycogen Phosphorylase B"/>
    <property type="match status" value="2"/>
</dbReference>
<accession>A0ABR8UU60</accession>
<evidence type="ECO:0000313" key="4">
    <source>
        <dbReference type="EMBL" id="MBD7996068.1"/>
    </source>
</evidence>
<name>A0ABR8UU60_9MICC</name>
<protein>
    <submittedName>
        <fullName evidence="4">Glycosyltransferase</fullName>
    </submittedName>
</protein>
<keyword evidence="1" id="KW-0328">Glycosyltransferase</keyword>
<evidence type="ECO:0000256" key="2">
    <source>
        <dbReference type="ARBA" id="ARBA00022679"/>
    </source>
</evidence>
<reference evidence="4 5" key="1">
    <citation type="submission" date="2020-08" db="EMBL/GenBank/DDBJ databases">
        <title>A Genomic Blueprint of the Chicken Gut Microbiome.</title>
        <authorList>
            <person name="Gilroy R."/>
            <person name="Ravi A."/>
            <person name="Getino M."/>
            <person name="Pursley I."/>
            <person name="Horton D.L."/>
            <person name="Alikhan N.-F."/>
            <person name="Baker D."/>
            <person name="Gharbi K."/>
            <person name="Hall N."/>
            <person name="Watson M."/>
            <person name="Adriaenssens E.M."/>
            <person name="Foster-Nyarko E."/>
            <person name="Jarju S."/>
            <person name="Secka A."/>
            <person name="Antonio M."/>
            <person name="Oren A."/>
            <person name="Chaudhuri R."/>
            <person name="La Ragione R.M."/>
            <person name="Hildebrand F."/>
            <person name="Pallen M.J."/>
        </authorList>
    </citation>
    <scope>NUCLEOTIDE SEQUENCE [LARGE SCALE GENOMIC DNA]</scope>
    <source>
        <strain evidence="4 5">Sa2CUA1</strain>
    </source>
</reference>
<keyword evidence="2" id="KW-0808">Transferase</keyword>
<dbReference type="Pfam" id="PF13579">
    <property type="entry name" value="Glyco_trans_4_4"/>
    <property type="match status" value="1"/>
</dbReference>
<keyword evidence="5" id="KW-1185">Reference proteome</keyword>
<dbReference type="SUPFAM" id="SSF53756">
    <property type="entry name" value="UDP-Glycosyltransferase/glycogen phosphorylase"/>
    <property type="match status" value="1"/>
</dbReference>
<evidence type="ECO:0000313" key="5">
    <source>
        <dbReference type="Proteomes" id="UP000609874"/>
    </source>
</evidence>
<gene>
    <name evidence="4" type="ORF">H9639_12235</name>
</gene>
<dbReference type="PANTHER" id="PTHR12526">
    <property type="entry name" value="GLYCOSYLTRANSFERASE"/>
    <property type="match status" value="1"/>
</dbReference>
<dbReference type="Proteomes" id="UP000609874">
    <property type="component" value="Unassembled WGS sequence"/>
</dbReference>
<dbReference type="PANTHER" id="PTHR12526:SF627">
    <property type="entry name" value="D-RHAMNOSYLTRANSFERASE WBPZ"/>
    <property type="match status" value="1"/>
</dbReference>
<evidence type="ECO:0000256" key="1">
    <source>
        <dbReference type="ARBA" id="ARBA00022676"/>
    </source>
</evidence>
<feature type="domain" description="Glycosyltransferase subfamily 4-like N-terminal" evidence="3">
    <location>
        <begin position="2"/>
        <end position="142"/>
    </location>
</feature>